<dbReference type="SMART" id="SM00052">
    <property type="entry name" value="EAL"/>
    <property type="match status" value="1"/>
</dbReference>
<dbReference type="CDD" id="cd01949">
    <property type="entry name" value="GGDEF"/>
    <property type="match status" value="1"/>
</dbReference>
<organism evidence="4 5">
    <name type="scientific">Gilvimarinus gilvus</name>
    <dbReference type="NCBI Taxonomy" id="3058038"/>
    <lineage>
        <taxon>Bacteria</taxon>
        <taxon>Pseudomonadati</taxon>
        <taxon>Pseudomonadota</taxon>
        <taxon>Gammaproteobacteria</taxon>
        <taxon>Cellvibrionales</taxon>
        <taxon>Cellvibrionaceae</taxon>
        <taxon>Gilvimarinus</taxon>
    </lineage>
</organism>
<dbReference type="Pfam" id="PF00990">
    <property type="entry name" value="GGDEF"/>
    <property type="match status" value="1"/>
</dbReference>
<proteinExistence type="predicted"/>
<feature type="domain" description="GGDEF" evidence="3">
    <location>
        <begin position="675"/>
        <end position="811"/>
    </location>
</feature>
<dbReference type="PROSITE" id="PS50113">
    <property type="entry name" value="PAC"/>
    <property type="match status" value="1"/>
</dbReference>
<dbReference type="InterPro" id="IPR001633">
    <property type="entry name" value="EAL_dom"/>
</dbReference>
<dbReference type="InterPro" id="IPR043128">
    <property type="entry name" value="Rev_trsase/Diguanyl_cyclase"/>
</dbReference>
<dbReference type="NCBIfam" id="TIGR00229">
    <property type="entry name" value="sensory_box"/>
    <property type="match status" value="1"/>
</dbReference>
<protein>
    <submittedName>
        <fullName evidence="4">EAL domain-containing protein</fullName>
    </submittedName>
</protein>
<dbReference type="Gene3D" id="3.30.450.20">
    <property type="entry name" value="PAS domain"/>
    <property type="match status" value="2"/>
</dbReference>
<dbReference type="PROSITE" id="PS50883">
    <property type="entry name" value="EAL"/>
    <property type="match status" value="1"/>
</dbReference>
<dbReference type="Gene3D" id="3.30.70.270">
    <property type="match status" value="1"/>
</dbReference>
<feature type="domain" description="EAL" evidence="2">
    <location>
        <begin position="817"/>
        <end position="1070"/>
    </location>
</feature>
<dbReference type="PANTHER" id="PTHR44757">
    <property type="entry name" value="DIGUANYLATE CYCLASE DGCP"/>
    <property type="match status" value="1"/>
</dbReference>
<dbReference type="InterPro" id="IPR013656">
    <property type="entry name" value="PAS_4"/>
</dbReference>
<dbReference type="CDD" id="cd01948">
    <property type="entry name" value="EAL"/>
    <property type="match status" value="1"/>
</dbReference>
<comment type="caution">
    <text evidence="4">The sequence shown here is derived from an EMBL/GenBank/DDBJ whole genome shotgun (WGS) entry which is preliminary data.</text>
</comment>
<keyword evidence="5" id="KW-1185">Reference proteome</keyword>
<evidence type="ECO:0000259" key="3">
    <source>
        <dbReference type="PROSITE" id="PS50887"/>
    </source>
</evidence>
<evidence type="ECO:0000259" key="1">
    <source>
        <dbReference type="PROSITE" id="PS50113"/>
    </source>
</evidence>
<evidence type="ECO:0000313" key="5">
    <source>
        <dbReference type="Proteomes" id="UP001273505"/>
    </source>
</evidence>
<gene>
    <name evidence="4" type="ORF">SCD92_11730</name>
</gene>
<dbReference type="InterPro" id="IPR000700">
    <property type="entry name" value="PAS-assoc_C"/>
</dbReference>
<name>A0ABU4RYS8_9GAMM</name>
<dbReference type="Proteomes" id="UP001273505">
    <property type="component" value="Unassembled WGS sequence"/>
</dbReference>
<dbReference type="PROSITE" id="PS50887">
    <property type="entry name" value="GGDEF"/>
    <property type="match status" value="1"/>
</dbReference>
<dbReference type="PANTHER" id="PTHR44757:SF2">
    <property type="entry name" value="BIOFILM ARCHITECTURE MAINTENANCE PROTEIN MBAA"/>
    <property type="match status" value="1"/>
</dbReference>
<dbReference type="InterPro" id="IPR029787">
    <property type="entry name" value="Nucleotide_cyclase"/>
</dbReference>
<dbReference type="RefSeq" id="WP_319835094.1">
    <property type="nucleotide sequence ID" value="NZ_JAXAFO010000018.1"/>
</dbReference>
<evidence type="ECO:0000259" key="2">
    <source>
        <dbReference type="PROSITE" id="PS50883"/>
    </source>
</evidence>
<dbReference type="SUPFAM" id="SSF141868">
    <property type="entry name" value="EAL domain-like"/>
    <property type="match status" value="1"/>
</dbReference>
<dbReference type="SMART" id="SM00267">
    <property type="entry name" value="GGDEF"/>
    <property type="match status" value="1"/>
</dbReference>
<dbReference type="NCBIfam" id="TIGR00254">
    <property type="entry name" value="GGDEF"/>
    <property type="match status" value="1"/>
</dbReference>
<dbReference type="Pfam" id="PF00563">
    <property type="entry name" value="EAL"/>
    <property type="match status" value="1"/>
</dbReference>
<dbReference type="InterPro" id="IPR000014">
    <property type="entry name" value="PAS"/>
</dbReference>
<dbReference type="InterPro" id="IPR052155">
    <property type="entry name" value="Biofilm_reg_signaling"/>
</dbReference>
<sequence length="1084" mass="121322">MQGIDDRNEVRLPGPHNAERLGPGHGCWHWCYDADNARLLLTNTGVSQTLCYENLSNELSQDDYSSFVSALAHLERASPDDCFCSITLEHNGDPLKLLLTFSSPAGKPQKLIEGIAIPLGRQVNRLGVSLHVLSVLELSCDGMALFDSKGTLRWQNSASRELLGLSLRQQERAIGRYNLSLDGHLTDQVSMARVVERAGREGQGSTYVVRYPIRQVGAQLSFGQFRIRFIPVETDSAQGAFFMHQQKAGQHDPLANVDSLALSGEALVAIKNQKGFYLSDLHSLGELTLVEESIAATSGLTDLDRYSAHTAMALRRLGKESLLGQSALAEILPLSLNEKDPERRFTVLDLPLRLGEQKSGLYVQFLSPIPLHSFTSPKGHDVQRLLNAVRAAICYLDRWGIVREVNQAARQAFGSQSFSNKYFAEYASGWDDPAERQREIMHVIRTGIAQTDSLESVTTHGRTRWYSVDKVPTRDERGSITGVLLTMSEVTEQVQQAQSLRDIEARYKAYRANSTDAIWCYDIEPAVSLQLSVDSQAKAIADNARLSQCNDLLLSMMGLSDKREILGSGLAQIGSHNYFFDIHTFIRNHYQLGDHEIAQNNRRGDKVYRQISCVGVIESGHLVRVWGTTKDITARKRYEERLAYQANHDSLTELPNRVSLYKQMERWLAERKPNQQGALLLIDLDRFKEINDTLGHQVGDQLLQLVGPRIEAELAEVPGIVARLGGDEFAIFLQHIRNPQQAIIIAHRTLDALRQEFVLDGFSTEISASIGVSLAPSQAEDVSTLMRYADVAMYRAKKDMCGLSLYNAEYDPHSPKRLAMMSDLGKAIREQQLTLFYQPKVNLKTGQCYGVEALIRWFHPTMGFVSPAEFIPIVELTSLVHPLTSWVLDEAITQARVWKNEGLDFSVAVNLSARNLLDDNLPSLVRRMLYQHNLPGNALDLEITESAIMTDPARALRNLDELHELGVGLSVDDFGTGYSSLAYLKRLPIHTLKIDNSFVRQMLESHRDDIIVKSTIQLAHNLEINVVAEGVEDQVLLDRLMAMGCDDAQGYFIGRPMNAEALADWINESSWCEHLRHSKEESPD</sequence>
<feature type="domain" description="PAC" evidence="1">
    <location>
        <begin position="450"/>
        <end position="502"/>
    </location>
</feature>
<dbReference type="Gene3D" id="3.20.20.450">
    <property type="entry name" value="EAL domain"/>
    <property type="match status" value="1"/>
</dbReference>
<dbReference type="InterPro" id="IPR035965">
    <property type="entry name" value="PAS-like_dom_sf"/>
</dbReference>
<dbReference type="SUPFAM" id="SSF55785">
    <property type="entry name" value="PYP-like sensor domain (PAS domain)"/>
    <property type="match status" value="2"/>
</dbReference>
<dbReference type="SUPFAM" id="SSF55073">
    <property type="entry name" value="Nucleotide cyclase"/>
    <property type="match status" value="1"/>
</dbReference>
<dbReference type="Pfam" id="PF08448">
    <property type="entry name" value="PAS_4"/>
    <property type="match status" value="1"/>
</dbReference>
<dbReference type="InterPro" id="IPR000160">
    <property type="entry name" value="GGDEF_dom"/>
</dbReference>
<accession>A0ABU4RYS8</accession>
<dbReference type="InterPro" id="IPR035919">
    <property type="entry name" value="EAL_sf"/>
</dbReference>
<reference evidence="4 5" key="1">
    <citation type="submission" date="2023-11" db="EMBL/GenBank/DDBJ databases">
        <title>Gilvimarinus fulvus sp. nov., isolated from the surface of Kelp.</title>
        <authorList>
            <person name="Sun Y.Y."/>
            <person name="Gong Y."/>
            <person name="Du Z.J."/>
        </authorList>
    </citation>
    <scope>NUCLEOTIDE SEQUENCE [LARGE SCALE GENOMIC DNA]</scope>
    <source>
        <strain evidence="4 5">SDUM040013</strain>
    </source>
</reference>
<dbReference type="EMBL" id="JAXAFO010000018">
    <property type="protein sequence ID" value="MDX6850033.1"/>
    <property type="molecule type" value="Genomic_DNA"/>
</dbReference>
<evidence type="ECO:0000313" key="4">
    <source>
        <dbReference type="EMBL" id="MDX6850033.1"/>
    </source>
</evidence>